<dbReference type="SUPFAM" id="SSF48371">
    <property type="entry name" value="ARM repeat"/>
    <property type="match status" value="1"/>
</dbReference>
<dbReference type="Proteomes" id="UP001194468">
    <property type="component" value="Unassembled WGS sequence"/>
</dbReference>
<dbReference type="GO" id="GO:0016020">
    <property type="term" value="C:membrane"/>
    <property type="evidence" value="ECO:0007669"/>
    <property type="project" value="UniProtKB-SubCell"/>
</dbReference>
<dbReference type="PANTHER" id="PTHR13608">
    <property type="entry name" value="ARMADILLO-LIKE HELICAL DOMAIN-CONTAINING PROTEIN 3"/>
    <property type="match status" value="1"/>
</dbReference>
<dbReference type="InterPro" id="IPR039868">
    <property type="entry name" value="ARMD3-like"/>
</dbReference>
<keyword evidence="8" id="KW-1185">Reference proteome</keyword>
<evidence type="ECO:0000256" key="2">
    <source>
        <dbReference type="ARBA" id="ARBA00022692"/>
    </source>
</evidence>
<keyword evidence="2" id="KW-0812">Transmembrane</keyword>
<comment type="subcellular location">
    <subcellularLocation>
        <location evidence="1">Membrane</location>
    </subcellularLocation>
</comment>
<name>A0AAD4C216_BOLED</name>
<dbReference type="InterPro" id="IPR013636">
    <property type="entry name" value="ARMH3_C"/>
</dbReference>
<dbReference type="EMBL" id="WHUW01000005">
    <property type="protein sequence ID" value="KAF8445595.1"/>
    <property type="molecule type" value="Genomic_DNA"/>
</dbReference>
<dbReference type="GO" id="GO:0005829">
    <property type="term" value="C:cytosol"/>
    <property type="evidence" value="ECO:0007669"/>
    <property type="project" value="TreeGrafter"/>
</dbReference>
<gene>
    <name evidence="7" type="ORF">L210DRAFT_3757837</name>
</gene>
<sequence length="631" mass="71106">MNTSRVSLKPSSGYSTTGLSPAQISPNDTERQFWRTFFALDLDRDFLSKFLSALSKDECLHVHKSVLKLLFVTCVSFAANSEEDVIIRLRAVETLSVVLRCILAKNLAGWEVMVVFADDINESDKVFMEFVDMIAQILGDDEVPAAMRHRVLQLAIVYTSSVNQLSPGAYLLRRDLFPALVKLVKSPETERYTFEATLLLSFLANFHRSDAAKLNPYLQHIRDTGDIELMKRICWAANFACDTTIKAYQGVSDDSIPTFAKTIGTLITSLRPDRALSSRPVDPPRELFKNQPIEASVSLLPLFEFLFFNPLFTQVFTDTAHTDNSETTTSRIPPLSHTVLSLSSYLLTHGTSSASPRAMAYANLAMNMLLIMAENSRVMDVFCGQSVQPIRLCRQRLPWLPTSTSTRPPICALLDCCVLWLRHNLHKRLEIYTYTTCIRTCFRVIWYLQKVRIRIDYEWLELWKAIIAVLGFLAGKLDQLTTTGGVENLVQETLRLVDFALSRAEIFLTTPGDVHIFIYELVRSSNVIQKQTKILQTLAQPGPMGRRMSLRSESASRSLKRVLSVISYYEAEISGSGAQTAKESLRIVARLVDKDGVQATQERHEEDLRDQGEDVIGFIRYGCSDGLALMP</sequence>
<dbReference type="AlphaFoldDB" id="A0AAD4C216"/>
<organism evidence="7 8">
    <name type="scientific">Boletus edulis BED1</name>
    <dbReference type="NCBI Taxonomy" id="1328754"/>
    <lineage>
        <taxon>Eukaryota</taxon>
        <taxon>Fungi</taxon>
        <taxon>Dikarya</taxon>
        <taxon>Basidiomycota</taxon>
        <taxon>Agaricomycotina</taxon>
        <taxon>Agaricomycetes</taxon>
        <taxon>Agaricomycetidae</taxon>
        <taxon>Boletales</taxon>
        <taxon>Boletineae</taxon>
        <taxon>Boletaceae</taxon>
        <taxon>Boletoideae</taxon>
        <taxon>Boletus</taxon>
    </lineage>
</organism>
<reference evidence="7" key="1">
    <citation type="submission" date="2019-10" db="EMBL/GenBank/DDBJ databases">
        <authorList>
            <consortium name="DOE Joint Genome Institute"/>
            <person name="Kuo A."/>
            <person name="Miyauchi S."/>
            <person name="Kiss E."/>
            <person name="Drula E."/>
            <person name="Kohler A."/>
            <person name="Sanchez-Garcia M."/>
            <person name="Andreopoulos B."/>
            <person name="Barry K.W."/>
            <person name="Bonito G."/>
            <person name="Buee M."/>
            <person name="Carver A."/>
            <person name="Chen C."/>
            <person name="Cichocki N."/>
            <person name="Clum A."/>
            <person name="Culley D."/>
            <person name="Crous P.W."/>
            <person name="Fauchery L."/>
            <person name="Girlanda M."/>
            <person name="Hayes R."/>
            <person name="Keri Z."/>
            <person name="LaButti K."/>
            <person name="Lipzen A."/>
            <person name="Lombard V."/>
            <person name="Magnuson J."/>
            <person name="Maillard F."/>
            <person name="Morin E."/>
            <person name="Murat C."/>
            <person name="Nolan M."/>
            <person name="Ohm R."/>
            <person name="Pangilinan J."/>
            <person name="Pereira M."/>
            <person name="Perotto S."/>
            <person name="Peter M."/>
            <person name="Riley R."/>
            <person name="Sitrit Y."/>
            <person name="Stielow B."/>
            <person name="Szollosi G."/>
            <person name="Zifcakova L."/>
            <person name="Stursova M."/>
            <person name="Spatafora J.W."/>
            <person name="Tedersoo L."/>
            <person name="Vaario L.-M."/>
            <person name="Yamada A."/>
            <person name="Yan M."/>
            <person name="Wang P."/>
            <person name="Xu J."/>
            <person name="Bruns T."/>
            <person name="Baldrian P."/>
            <person name="Vilgalys R."/>
            <person name="Henrissat B."/>
            <person name="Grigoriev I.V."/>
            <person name="Hibbett D."/>
            <person name="Nagy L.G."/>
            <person name="Martin F.M."/>
        </authorList>
    </citation>
    <scope>NUCLEOTIDE SEQUENCE</scope>
    <source>
        <strain evidence="7">BED1</strain>
    </source>
</reference>
<evidence type="ECO:0000313" key="8">
    <source>
        <dbReference type="Proteomes" id="UP001194468"/>
    </source>
</evidence>
<feature type="region of interest" description="Disordered" evidence="5">
    <location>
        <begin position="1"/>
        <end position="26"/>
    </location>
</feature>
<reference evidence="7" key="2">
    <citation type="journal article" date="2020" name="Nat. Commun.">
        <title>Large-scale genome sequencing of mycorrhizal fungi provides insights into the early evolution of symbiotic traits.</title>
        <authorList>
            <person name="Miyauchi S."/>
            <person name="Kiss E."/>
            <person name="Kuo A."/>
            <person name="Drula E."/>
            <person name="Kohler A."/>
            <person name="Sanchez-Garcia M."/>
            <person name="Morin E."/>
            <person name="Andreopoulos B."/>
            <person name="Barry K.W."/>
            <person name="Bonito G."/>
            <person name="Buee M."/>
            <person name="Carver A."/>
            <person name="Chen C."/>
            <person name="Cichocki N."/>
            <person name="Clum A."/>
            <person name="Culley D."/>
            <person name="Crous P.W."/>
            <person name="Fauchery L."/>
            <person name="Girlanda M."/>
            <person name="Hayes R.D."/>
            <person name="Keri Z."/>
            <person name="LaButti K."/>
            <person name="Lipzen A."/>
            <person name="Lombard V."/>
            <person name="Magnuson J."/>
            <person name="Maillard F."/>
            <person name="Murat C."/>
            <person name="Nolan M."/>
            <person name="Ohm R.A."/>
            <person name="Pangilinan J."/>
            <person name="Pereira M.F."/>
            <person name="Perotto S."/>
            <person name="Peter M."/>
            <person name="Pfister S."/>
            <person name="Riley R."/>
            <person name="Sitrit Y."/>
            <person name="Stielow J.B."/>
            <person name="Szollosi G."/>
            <person name="Zifcakova L."/>
            <person name="Stursova M."/>
            <person name="Spatafora J.W."/>
            <person name="Tedersoo L."/>
            <person name="Vaario L.M."/>
            <person name="Yamada A."/>
            <person name="Yan M."/>
            <person name="Wang P."/>
            <person name="Xu J."/>
            <person name="Bruns T."/>
            <person name="Baldrian P."/>
            <person name="Vilgalys R."/>
            <person name="Dunand C."/>
            <person name="Henrissat B."/>
            <person name="Grigoriev I.V."/>
            <person name="Hibbett D."/>
            <person name="Nagy L.G."/>
            <person name="Martin F.M."/>
        </authorList>
    </citation>
    <scope>NUCLEOTIDE SEQUENCE</scope>
    <source>
        <strain evidence="7">BED1</strain>
    </source>
</reference>
<comment type="caution">
    <text evidence="7">The sequence shown here is derived from an EMBL/GenBank/DDBJ whole genome shotgun (WGS) entry which is preliminary data.</text>
</comment>
<dbReference type="Pfam" id="PF08427">
    <property type="entry name" value="ARMH3_C"/>
    <property type="match status" value="1"/>
</dbReference>
<dbReference type="InterPro" id="IPR016024">
    <property type="entry name" value="ARM-type_fold"/>
</dbReference>
<dbReference type="SMART" id="SM01158">
    <property type="entry name" value="DUF1741"/>
    <property type="match status" value="1"/>
</dbReference>
<accession>A0AAD4C216</accession>
<evidence type="ECO:0000256" key="4">
    <source>
        <dbReference type="ARBA" id="ARBA00023136"/>
    </source>
</evidence>
<evidence type="ECO:0000259" key="6">
    <source>
        <dbReference type="SMART" id="SM01158"/>
    </source>
</evidence>
<evidence type="ECO:0000256" key="5">
    <source>
        <dbReference type="SAM" id="MobiDB-lite"/>
    </source>
</evidence>
<evidence type="ECO:0000256" key="3">
    <source>
        <dbReference type="ARBA" id="ARBA00022989"/>
    </source>
</evidence>
<feature type="domain" description="Armadillo-like helical" evidence="6">
    <location>
        <begin position="401"/>
        <end position="612"/>
    </location>
</feature>
<keyword evidence="3" id="KW-1133">Transmembrane helix</keyword>
<keyword evidence="4" id="KW-0472">Membrane</keyword>
<evidence type="ECO:0000313" key="7">
    <source>
        <dbReference type="EMBL" id="KAF8445595.1"/>
    </source>
</evidence>
<evidence type="ECO:0000256" key="1">
    <source>
        <dbReference type="ARBA" id="ARBA00004370"/>
    </source>
</evidence>
<proteinExistence type="predicted"/>
<protein>
    <recommendedName>
        <fullName evidence="6">Armadillo-like helical domain-containing protein</fullName>
    </recommendedName>
</protein>
<dbReference type="PANTHER" id="PTHR13608:SF3">
    <property type="entry name" value="ARMADILLO-LIKE HELICAL DOMAIN-CONTAINING PROTEIN 3"/>
    <property type="match status" value="1"/>
</dbReference>